<dbReference type="GeneID" id="78296207"/>
<dbReference type="SMART" id="SM00642">
    <property type="entry name" value="Aamy"/>
    <property type="match status" value="1"/>
</dbReference>
<feature type="chain" id="PRO_5015583168" evidence="1">
    <location>
        <begin position="22"/>
        <end position="495"/>
    </location>
</feature>
<evidence type="ECO:0000313" key="3">
    <source>
        <dbReference type="EMBL" id="PVY38804.1"/>
    </source>
</evidence>
<dbReference type="PANTHER" id="PTHR10357">
    <property type="entry name" value="ALPHA-AMYLASE FAMILY MEMBER"/>
    <property type="match status" value="1"/>
</dbReference>
<accession>A0A2U1AQW4</accession>
<keyword evidence="1" id="KW-0732">Signal</keyword>
<organism evidence="3 4">
    <name type="scientific">Victivallis vadensis</name>
    <dbReference type="NCBI Taxonomy" id="172901"/>
    <lineage>
        <taxon>Bacteria</taxon>
        <taxon>Pseudomonadati</taxon>
        <taxon>Lentisphaerota</taxon>
        <taxon>Lentisphaeria</taxon>
        <taxon>Victivallales</taxon>
        <taxon>Victivallaceae</taxon>
        <taxon>Victivallis</taxon>
    </lineage>
</organism>
<dbReference type="GO" id="GO:0030980">
    <property type="term" value="P:alpha-glucan catabolic process"/>
    <property type="evidence" value="ECO:0007669"/>
    <property type="project" value="TreeGrafter"/>
</dbReference>
<feature type="domain" description="Glycosyl hydrolase family 13 catalytic" evidence="2">
    <location>
        <begin position="57"/>
        <end position="386"/>
    </location>
</feature>
<dbReference type="SUPFAM" id="SSF51445">
    <property type="entry name" value="(Trans)glycosidases"/>
    <property type="match status" value="1"/>
</dbReference>
<dbReference type="Proteomes" id="UP000245959">
    <property type="component" value="Unassembled WGS sequence"/>
</dbReference>
<dbReference type="OrthoDB" id="9805159at2"/>
<reference evidence="3 4" key="1">
    <citation type="submission" date="2018-04" db="EMBL/GenBank/DDBJ databases">
        <title>Genomic Encyclopedia of Type Strains, Phase IV (KMG-IV): sequencing the most valuable type-strain genomes for metagenomic binning, comparative biology and taxonomic classification.</title>
        <authorList>
            <person name="Goeker M."/>
        </authorList>
    </citation>
    <scope>NUCLEOTIDE SEQUENCE [LARGE SCALE GENOMIC DNA]</scope>
    <source>
        <strain evidence="3 4">DSM 14823</strain>
    </source>
</reference>
<feature type="signal peptide" evidence="1">
    <location>
        <begin position="1"/>
        <end position="21"/>
    </location>
</feature>
<dbReference type="RefSeq" id="WP_116884916.1">
    <property type="nucleotide sequence ID" value="NZ_CABMMC010000250.1"/>
</dbReference>
<evidence type="ECO:0000313" key="4">
    <source>
        <dbReference type="Proteomes" id="UP000245959"/>
    </source>
</evidence>
<proteinExistence type="predicted"/>
<dbReference type="InterPro" id="IPR006047">
    <property type="entry name" value="GH13_cat_dom"/>
</dbReference>
<name>A0A2U1AQW4_9BACT</name>
<comment type="caution">
    <text evidence="3">The sequence shown here is derived from an EMBL/GenBank/DDBJ whole genome shotgun (WGS) entry which is preliminary data.</text>
</comment>
<dbReference type="PANTHER" id="PTHR10357:SF216">
    <property type="entry name" value="MALTOOLIGOSYL TREHALOSE SYNTHASE-RELATED"/>
    <property type="match status" value="1"/>
</dbReference>
<keyword evidence="4" id="KW-1185">Reference proteome</keyword>
<evidence type="ECO:0000259" key="2">
    <source>
        <dbReference type="SMART" id="SM00642"/>
    </source>
</evidence>
<dbReference type="GO" id="GO:0047470">
    <property type="term" value="F:(1,4)-alpha-D-glucan 1-alpha-D-glucosylmutase activity"/>
    <property type="evidence" value="ECO:0007669"/>
    <property type="project" value="TreeGrafter"/>
</dbReference>
<dbReference type="InterPro" id="IPR017853">
    <property type="entry name" value="GH"/>
</dbReference>
<sequence>MLHKMLLPLALLLAGTAVPGAGIDNSDLIPAILPDSEVRLEAVPGRSPASPDWVKSLIIVEVNVETASPTGNFSGMEKVLDHLAETGVNGIWLTPINEGVQYGNNGVHTLNRALTNRDKAEERWAVVKQFVDVAHRRNIRVFVDVVSWGVTKTAPLYKEKPEWFSGPAHPAWQGWDWNWKNPELNEWFASRLVDFILLTGADGFRADCAPFSAGYGPYRTARERLLSFGRKIILFGENGSTREKTFDFDQNAFMLPHKKPRMRGDVFMEKNIVDMIKNGEELGWFDGRGAFSENGGNERFYALTLSSHDSAHSDKRGYTAAGNPITFGYGMIFAPFIPIWYIGEEWNNPYSRQIPSYWLWANRIDWRKREENRDFYELVKRMIRIRRQYPEIFEEFPASHRNANILKVQTNHPELLQAYARYRNRSAIFVVPNNGTETAKFRITIPYRETGIGDTDVTVTDLLNEKQLDSGRPEAIEAEIPAGMLGVYLVTMQKK</sequence>
<dbReference type="GO" id="GO:0005992">
    <property type="term" value="P:trehalose biosynthetic process"/>
    <property type="evidence" value="ECO:0007669"/>
    <property type="project" value="TreeGrafter"/>
</dbReference>
<protein>
    <submittedName>
        <fullName evidence="3">Alpha amylase catalytic subunit</fullName>
    </submittedName>
</protein>
<gene>
    <name evidence="3" type="ORF">C8D82_12440</name>
</gene>
<evidence type="ECO:0000256" key="1">
    <source>
        <dbReference type="SAM" id="SignalP"/>
    </source>
</evidence>
<dbReference type="AlphaFoldDB" id="A0A2U1AQW4"/>
<dbReference type="Gene3D" id="3.20.20.80">
    <property type="entry name" value="Glycosidases"/>
    <property type="match status" value="1"/>
</dbReference>
<dbReference type="EMBL" id="QEKH01000024">
    <property type="protein sequence ID" value="PVY38804.1"/>
    <property type="molecule type" value="Genomic_DNA"/>
</dbReference>